<dbReference type="InterPro" id="IPR056009">
    <property type="entry name" value="DUF7587"/>
</dbReference>
<dbReference type="RefSeq" id="XP_044681485.1">
    <property type="nucleotide sequence ID" value="XM_044822994.1"/>
</dbReference>
<sequence length="276" mass="31510">MNYPRQLPEAVDALIGFRVECHDNSCGAASQHSIDLSSIRPRCYISDDDFWQAAENHLSWKPVRTPFVSFFRSWERALKWREHLIERKGKGIMIVAAWLKDLSGVYDAYNIAQCLIDHQGPSSSSELRQNLDYFRGELLVQGGIDYTENRILACFQGDNPESEMQPISPLLKGPERSLVVSIPRGTLPIYGKSNLSITQQLECEMLSLTGVRNDVKLCVLVLAMCDCEMEMKEENKKMTIKATERCGNYVLKFVSRSSRWHSYLDAMQYGLMNAIR</sequence>
<evidence type="ECO:0000259" key="1">
    <source>
        <dbReference type="Pfam" id="PF24494"/>
    </source>
</evidence>
<dbReference type="EMBL" id="JAHBCI010000004">
    <property type="protein sequence ID" value="KAG9502485.1"/>
    <property type="molecule type" value="Genomic_DNA"/>
</dbReference>
<name>A0A9P8DIC9_9HYPO</name>
<gene>
    <name evidence="2" type="ORF">J7337_005313</name>
</gene>
<dbReference type="AlphaFoldDB" id="A0A9P8DIC9"/>
<organism evidence="2 3">
    <name type="scientific">Fusarium musae</name>
    <dbReference type="NCBI Taxonomy" id="1042133"/>
    <lineage>
        <taxon>Eukaryota</taxon>
        <taxon>Fungi</taxon>
        <taxon>Dikarya</taxon>
        <taxon>Ascomycota</taxon>
        <taxon>Pezizomycotina</taxon>
        <taxon>Sordariomycetes</taxon>
        <taxon>Hypocreomycetidae</taxon>
        <taxon>Hypocreales</taxon>
        <taxon>Nectriaceae</taxon>
        <taxon>Fusarium</taxon>
    </lineage>
</organism>
<protein>
    <recommendedName>
        <fullName evidence="1">DUF7587 domain-containing protein</fullName>
    </recommendedName>
</protein>
<dbReference type="Proteomes" id="UP000827133">
    <property type="component" value="Unassembled WGS sequence"/>
</dbReference>
<dbReference type="Pfam" id="PF24494">
    <property type="entry name" value="DUF7587"/>
    <property type="match status" value="1"/>
</dbReference>
<dbReference type="KEGG" id="fmu:J7337_005313"/>
<evidence type="ECO:0000313" key="3">
    <source>
        <dbReference type="Proteomes" id="UP000827133"/>
    </source>
</evidence>
<keyword evidence="3" id="KW-1185">Reference proteome</keyword>
<dbReference type="GeneID" id="68313169"/>
<feature type="domain" description="DUF7587" evidence="1">
    <location>
        <begin position="25"/>
        <end position="114"/>
    </location>
</feature>
<evidence type="ECO:0000313" key="2">
    <source>
        <dbReference type="EMBL" id="KAG9502485.1"/>
    </source>
</evidence>
<reference evidence="2" key="1">
    <citation type="journal article" date="2021" name="Mol. Plant Microbe Interact.">
        <title>Telomere to telomere genome assembly of Fusarium musae F31, causal agent of crown rot disease of banana.</title>
        <authorList>
            <person name="Degradi L."/>
            <person name="Tava V."/>
            <person name="Kunova A."/>
            <person name="Cortesi P."/>
            <person name="Saracchi M."/>
            <person name="Pasquali M."/>
        </authorList>
    </citation>
    <scope>NUCLEOTIDE SEQUENCE</scope>
    <source>
        <strain evidence="2">F31</strain>
    </source>
</reference>
<accession>A0A9P8DIC9</accession>
<comment type="caution">
    <text evidence="2">The sequence shown here is derived from an EMBL/GenBank/DDBJ whole genome shotgun (WGS) entry which is preliminary data.</text>
</comment>
<proteinExistence type="predicted"/>